<reference evidence="2 3" key="1">
    <citation type="journal article" date="2013" name="BMC Genomics">
        <title>Comparison of the complete genome sequence of two closely related isolates of 'Candidatus Phytoplasma australiense' reveals genome plasticity.</title>
        <authorList>
            <person name="Andersen M.T."/>
            <person name="Liefting L.W."/>
            <person name="Havukkala I."/>
            <person name="Beever R.E."/>
        </authorList>
    </citation>
    <scope>NUCLEOTIDE SEQUENCE [LARGE SCALE GENOMIC DNA]</scope>
    <source>
        <strain evidence="2 3">NZSb11</strain>
    </source>
</reference>
<keyword evidence="3" id="KW-1185">Reference proteome</keyword>
<dbReference type="InterPro" id="IPR025272">
    <property type="entry name" value="SocA_Panacea"/>
</dbReference>
<proteinExistence type="predicted"/>
<dbReference type="HOGENOM" id="CLU_110683_4_0_14"/>
<dbReference type="PATRIC" id="fig|980422.3.peg.910"/>
<gene>
    <name evidence="2" type="ORF">SLY_0991</name>
</gene>
<sequence>MKNNNQINVFDVANYIIENNPHKTTHMKLHKMIYYAYAKYLMKHNSLPNFKDSFRAWVYGPVLPELYNEFKEFTYLPINKLSPKGNSTKINSTLKKNIDFIIELYGAKTGNELADLTHQELPWELSYNGNITWDKNVILDQTIYDFFKNNLNRIQK</sequence>
<dbReference type="KEGG" id="nzs:SLY_0991"/>
<dbReference type="AlphaFoldDB" id="R4RNE6"/>
<dbReference type="EMBL" id="CP002548">
    <property type="protein sequence ID" value="AGL90905.1"/>
    <property type="molecule type" value="Genomic_DNA"/>
</dbReference>
<organism evidence="2 3">
    <name type="scientific">Strawberry lethal yellows phytoplasma (CPA) str. NZSb11</name>
    <dbReference type="NCBI Taxonomy" id="980422"/>
    <lineage>
        <taxon>Bacteria</taxon>
        <taxon>Bacillati</taxon>
        <taxon>Mycoplasmatota</taxon>
        <taxon>Mollicutes</taxon>
        <taxon>Acholeplasmatales</taxon>
        <taxon>Acholeplasmataceae</taxon>
        <taxon>Candidatus Phytoplasma</taxon>
        <taxon>16SrXII (Stolbur group)</taxon>
    </lineage>
</organism>
<protein>
    <submittedName>
        <fullName evidence="2">Phage-Associated Protein</fullName>
    </submittedName>
</protein>
<dbReference type="Pfam" id="PF13274">
    <property type="entry name" value="SocA_Panacea"/>
    <property type="match status" value="1"/>
</dbReference>
<evidence type="ECO:0000313" key="3">
    <source>
        <dbReference type="Proteomes" id="UP000013941"/>
    </source>
</evidence>
<name>R4RNE6_PHYAS</name>
<dbReference type="RefSeq" id="WP_015638295.1">
    <property type="nucleotide sequence ID" value="NC_021236.1"/>
</dbReference>
<dbReference type="Proteomes" id="UP000013941">
    <property type="component" value="Chromosome"/>
</dbReference>
<feature type="domain" description="Antitoxin SocA-like Panacea" evidence="1">
    <location>
        <begin position="29"/>
        <end position="124"/>
    </location>
</feature>
<accession>R4RNE6</accession>
<evidence type="ECO:0000313" key="2">
    <source>
        <dbReference type="EMBL" id="AGL90905.1"/>
    </source>
</evidence>
<dbReference type="OrthoDB" id="386130at2"/>
<evidence type="ECO:0000259" key="1">
    <source>
        <dbReference type="Pfam" id="PF13274"/>
    </source>
</evidence>